<dbReference type="PANTHER" id="PTHR42830">
    <property type="entry name" value="OSMOTICALLY INDUCIBLE FAMILY PROTEIN"/>
    <property type="match status" value="1"/>
</dbReference>
<dbReference type="InterPro" id="IPR015946">
    <property type="entry name" value="KH_dom-like_a/b"/>
</dbReference>
<evidence type="ECO:0000313" key="2">
    <source>
        <dbReference type="Proteomes" id="UP001596547"/>
    </source>
</evidence>
<dbReference type="SUPFAM" id="SSF82784">
    <property type="entry name" value="OsmC-like"/>
    <property type="match status" value="1"/>
</dbReference>
<reference evidence="1 2" key="1">
    <citation type="journal article" date="2019" name="Int. J. Syst. Evol. Microbiol.">
        <title>The Global Catalogue of Microorganisms (GCM) 10K type strain sequencing project: providing services to taxonomists for standard genome sequencing and annotation.</title>
        <authorList>
            <consortium name="The Broad Institute Genomics Platform"/>
            <consortium name="The Broad Institute Genome Sequencing Center for Infectious Disease"/>
            <person name="Wu L."/>
            <person name="Ma J."/>
        </authorList>
    </citation>
    <scope>NUCLEOTIDE SEQUENCE [LARGE SCALE GENOMIC DNA]</scope>
    <source>
        <strain evidence="1 2">PSR21</strain>
    </source>
</reference>
<dbReference type="AlphaFoldDB" id="A0ABD6A8A8"/>
<dbReference type="RefSeq" id="WP_276304526.1">
    <property type="nucleotide sequence ID" value="NZ_CP119992.1"/>
</dbReference>
<sequence>MPVRTSEATWRGDLRDGDGDFVVGDDVFEGEFTFVSRFQEGEEGKTNPEELIGAAHASCFSMALANGLAQDEYDPERIHTTASVHLEDGAITRIELDVEAEIPEIDDETFQEYVSEAKSGCPVSQALSAVEIEANATLA</sequence>
<accession>A0ABD6A8A8</accession>
<gene>
    <name evidence="1" type="ORF">ACFQPE_05305</name>
</gene>
<evidence type="ECO:0000313" key="1">
    <source>
        <dbReference type="EMBL" id="MFC7316213.1"/>
    </source>
</evidence>
<dbReference type="PANTHER" id="PTHR42830:SF1">
    <property type="entry name" value="OSMOTICALLY INDUCIBLE FAMILY PROTEIN"/>
    <property type="match status" value="1"/>
</dbReference>
<protein>
    <submittedName>
        <fullName evidence="1">OsmC family peroxiredoxin</fullName>
    </submittedName>
</protein>
<dbReference type="InterPro" id="IPR052707">
    <property type="entry name" value="OsmC_Ohr_Peroxiredoxin"/>
</dbReference>
<dbReference type="Pfam" id="PF02566">
    <property type="entry name" value="OsmC"/>
    <property type="match status" value="1"/>
</dbReference>
<dbReference type="EMBL" id="JBHTBF010000002">
    <property type="protein sequence ID" value="MFC7316213.1"/>
    <property type="molecule type" value="Genomic_DNA"/>
</dbReference>
<dbReference type="InterPro" id="IPR003718">
    <property type="entry name" value="OsmC/Ohr_fam"/>
</dbReference>
<dbReference type="InterPro" id="IPR019904">
    <property type="entry name" value="Peroxiredoxin_OsmC"/>
</dbReference>
<dbReference type="Gene3D" id="3.30.300.20">
    <property type="match status" value="1"/>
</dbReference>
<dbReference type="NCBIfam" id="TIGR03562">
    <property type="entry name" value="osmo_induc_OsmC"/>
    <property type="match status" value="1"/>
</dbReference>
<name>A0ABD6A8A8_9EURY</name>
<proteinExistence type="predicted"/>
<comment type="caution">
    <text evidence="1">The sequence shown here is derived from an EMBL/GenBank/DDBJ whole genome shotgun (WGS) entry which is preliminary data.</text>
</comment>
<dbReference type="InterPro" id="IPR036102">
    <property type="entry name" value="OsmC/Ohrsf"/>
</dbReference>
<keyword evidence="2" id="KW-1185">Reference proteome</keyword>
<dbReference type="Proteomes" id="UP001596547">
    <property type="component" value="Unassembled WGS sequence"/>
</dbReference>
<dbReference type="GeneID" id="79314071"/>
<organism evidence="1 2">
    <name type="scientific">Halomarina halobia</name>
    <dbReference type="NCBI Taxonomy" id="3033386"/>
    <lineage>
        <taxon>Archaea</taxon>
        <taxon>Methanobacteriati</taxon>
        <taxon>Methanobacteriota</taxon>
        <taxon>Stenosarchaea group</taxon>
        <taxon>Halobacteria</taxon>
        <taxon>Halobacteriales</taxon>
        <taxon>Natronomonadaceae</taxon>
        <taxon>Halomarina</taxon>
    </lineage>
</organism>